<gene>
    <name evidence="7" type="ORF">PACLA_8A013635</name>
</gene>
<proteinExistence type="predicted"/>
<feature type="compositionally biased region" description="Polar residues" evidence="6">
    <location>
        <begin position="297"/>
        <end position="335"/>
    </location>
</feature>
<dbReference type="GO" id="GO:0044389">
    <property type="term" value="F:ubiquitin-like protein ligase binding"/>
    <property type="evidence" value="ECO:0007669"/>
    <property type="project" value="TreeGrafter"/>
</dbReference>
<dbReference type="InterPro" id="IPR043472">
    <property type="entry name" value="Macro_dom-like"/>
</dbReference>
<dbReference type="GO" id="GO:0003950">
    <property type="term" value="F:NAD+ poly-ADP-ribosyltransferase activity"/>
    <property type="evidence" value="ECO:0007669"/>
    <property type="project" value="TreeGrafter"/>
</dbReference>
<dbReference type="Gene3D" id="3.40.220.10">
    <property type="entry name" value="Leucine Aminopeptidase, subunit E, domain 1"/>
    <property type="match status" value="1"/>
</dbReference>
<feature type="region of interest" description="Disordered" evidence="6">
    <location>
        <begin position="297"/>
        <end position="338"/>
    </location>
</feature>
<feature type="compositionally biased region" description="Low complexity" evidence="6">
    <location>
        <begin position="490"/>
        <end position="506"/>
    </location>
</feature>
<keyword evidence="3" id="KW-0808">Transferase</keyword>
<sequence>MPRNHFICNMVKATAVLDRGIGVPCSHNCSQSYSVARCVTCEKFLCRECLTDHNKYRANDGHSVLTMEELSKPENRKKIKDKMYCNEHSGMDLKVYCETCDQLICRDCMDFKHVKQGHSCVLVKDVASNYKELLASNNKAMEDALTESNTFLKRLTLMTAQLDRDAENIKTKIAQRREFVAKKVIEMLDQKAESLCKKVDEIHKGKRANLDRQAQLRNKVKMMLDNANSLLKKREKYFKAPIPVANLSYTTACAGKEPINEQILTRLANGLGDVNAGKKDTAVGDTLKIGEAELNVEQRNSQTEDQSCDQSSVQLRATDQSARVLTRPSDQSAQSKEPDESFSISSLFIRFIIAYHYEEYQKLENVSQEISFEVSESKTDRNLKFFARQDVNGDIFSKTVDEFIRFYQNQNQKMHQEVIPMLPKKRNDVILEARAKFSVVIDSAQDPDKITIYGEKDNVQGALKFLRNKVGDLTTSTPSNSSEFKGGRSSKGATGSSSSKGAAAGSPNPTSTTGEKILIEKLSCVLFQDIKVFVYQGNITKETVDVIVNPANEHLNHSAGAAEAIVKAGGKSIQDESDAIMRKRRYVLNPGEVVLTKAGNLRCNFIIHVVGPRWAHYQYYEKDTAKNVLFSAVINCLTNASHYDAKSISIPAIGSGIFGVPVQICAEILFIAAINFVKNAAKSNSLKEIRFVNIDKPTSQVFAQEMKKRFGASIHRENVELFHSNNVGGNEKATQHGQSQSNDWKQNPIATNKPTKPVDPKPAKATLAVSHSSRIDNKGSQGGKSNLNPNASAFSTSRSHSSSAPNSYSNAVTGNTGKGLLCLYN</sequence>
<dbReference type="CDD" id="cd02907">
    <property type="entry name" value="Macro_Af1521_BAL-like"/>
    <property type="match status" value="1"/>
</dbReference>
<comment type="subcellular location">
    <subcellularLocation>
        <location evidence="1">Nucleus</location>
    </subcellularLocation>
</comment>
<dbReference type="GO" id="GO:1990404">
    <property type="term" value="F:NAD+-protein mono-ADP-ribosyltransferase activity"/>
    <property type="evidence" value="ECO:0007669"/>
    <property type="project" value="TreeGrafter"/>
</dbReference>
<dbReference type="EMBL" id="CACRXK020001560">
    <property type="protein sequence ID" value="CAB3989847.1"/>
    <property type="molecule type" value="Genomic_DNA"/>
</dbReference>
<dbReference type="GO" id="GO:0003714">
    <property type="term" value="F:transcription corepressor activity"/>
    <property type="evidence" value="ECO:0007669"/>
    <property type="project" value="TreeGrafter"/>
</dbReference>
<dbReference type="AlphaFoldDB" id="A0A6S7GVE0"/>
<keyword evidence="2" id="KW-0328">Glycosyltransferase</keyword>
<dbReference type="PANTHER" id="PTHR14453:SF70">
    <property type="entry name" value="PROTEIN MONO-ADP-RIBOSYLTRANSFERASE PARP9"/>
    <property type="match status" value="1"/>
</dbReference>
<dbReference type="PROSITE" id="PS51154">
    <property type="entry name" value="MACRO"/>
    <property type="match status" value="1"/>
</dbReference>
<feature type="compositionally biased region" description="Low complexity" evidence="6">
    <location>
        <begin position="790"/>
        <end position="811"/>
    </location>
</feature>
<evidence type="ECO:0000256" key="5">
    <source>
        <dbReference type="ARBA" id="ARBA00023242"/>
    </source>
</evidence>
<dbReference type="CDD" id="cd19757">
    <property type="entry name" value="Bbox1"/>
    <property type="match status" value="1"/>
</dbReference>
<keyword evidence="5" id="KW-0539">Nucleus</keyword>
<reference evidence="7" key="1">
    <citation type="submission" date="2020-04" db="EMBL/GenBank/DDBJ databases">
        <authorList>
            <person name="Alioto T."/>
            <person name="Alioto T."/>
            <person name="Gomez Garrido J."/>
        </authorList>
    </citation>
    <scope>NUCLEOTIDE SEQUENCE</scope>
    <source>
        <strain evidence="7">A484AB</strain>
    </source>
</reference>
<evidence type="ECO:0000256" key="2">
    <source>
        <dbReference type="ARBA" id="ARBA00022676"/>
    </source>
</evidence>
<dbReference type="SUPFAM" id="SSF52949">
    <property type="entry name" value="Macro domain-like"/>
    <property type="match status" value="1"/>
</dbReference>
<evidence type="ECO:0000256" key="3">
    <source>
        <dbReference type="ARBA" id="ARBA00022679"/>
    </source>
</evidence>
<dbReference type="SMART" id="SM00506">
    <property type="entry name" value="A1pp"/>
    <property type="match status" value="1"/>
</dbReference>
<evidence type="ECO:0000313" key="7">
    <source>
        <dbReference type="EMBL" id="CAB3989847.1"/>
    </source>
</evidence>
<accession>A0A6S7GVE0</accession>
<dbReference type="Proteomes" id="UP001152795">
    <property type="component" value="Unassembled WGS sequence"/>
</dbReference>
<dbReference type="SMART" id="SM00336">
    <property type="entry name" value="BBOX"/>
    <property type="match status" value="2"/>
</dbReference>
<keyword evidence="8" id="KW-1185">Reference proteome</keyword>
<keyword evidence="4" id="KW-0520">NAD</keyword>
<dbReference type="GO" id="GO:0060335">
    <property type="term" value="P:positive regulation of type II interferon-mediated signaling pathway"/>
    <property type="evidence" value="ECO:0007669"/>
    <property type="project" value="TreeGrafter"/>
</dbReference>
<feature type="compositionally biased region" description="Polar residues" evidence="6">
    <location>
        <begin position="735"/>
        <end position="754"/>
    </location>
</feature>
<evidence type="ECO:0000256" key="4">
    <source>
        <dbReference type="ARBA" id="ARBA00023027"/>
    </source>
</evidence>
<dbReference type="InterPro" id="IPR002589">
    <property type="entry name" value="Macro_dom"/>
</dbReference>
<dbReference type="GO" id="GO:0005737">
    <property type="term" value="C:cytoplasm"/>
    <property type="evidence" value="ECO:0007669"/>
    <property type="project" value="TreeGrafter"/>
</dbReference>
<dbReference type="GO" id="GO:0005634">
    <property type="term" value="C:nucleus"/>
    <property type="evidence" value="ECO:0007669"/>
    <property type="project" value="UniProtKB-SubCell"/>
</dbReference>
<evidence type="ECO:0000256" key="6">
    <source>
        <dbReference type="SAM" id="MobiDB-lite"/>
    </source>
</evidence>
<feature type="compositionally biased region" description="Polar residues" evidence="6">
    <location>
        <begin position="474"/>
        <end position="483"/>
    </location>
</feature>
<dbReference type="InterPro" id="IPR052056">
    <property type="entry name" value="Mono-ARTD/PARP"/>
</dbReference>
<dbReference type="GO" id="GO:0016874">
    <property type="term" value="F:ligase activity"/>
    <property type="evidence" value="ECO:0007669"/>
    <property type="project" value="UniProtKB-KW"/>
</dbReference>
<dbReference type="OrthoDB" id="6133115at2759"/>
<dbReference type="Pfam" id="PF00643">
    <property type="entry name" value="zf-B_box"/>
    <property type="match status" value="1"/>
</dbReference>
<dbReference type="GO" id="GO:0010629">
    <property type="term" value="P:negative regulation of gene expression"/>
    <property type="evidence" value="ECO:0007669"/>
    <property type="project" value="TreeGrafter"/>
</dbReference>
<dbReference type="Pfam" id="PF01661">
    <property type="entry name" value="Macro"/>
    <property type="match status" value="1"/>
</dbReference>
<feature type="region of interest" description="Disordered" evidence="6">
    <location>
        <begin position="474"/>
        <end position="511"/>
    </location>
</feature>
<evidence type="ECO:0000313" key="8">
    <source>
        <dbReference type="Proteomes" id="UP001152795"/>
    </source>
</evidence>
<dbReference type="PROSITE" id="PS50119">
    <property type="entry name" value="ZF_BBOX"/>
    <property type="match status" value="1"/>
</dbReference>
<dbReference type="SUPFAM" id="SSF57845">
    <property type="entry name" value="B-box zinc-binding domain"/>
    <property type="match status" value="1"/>
</dbReference>
<dbReference type="Gene3D" id="3.30.160.60">
    <property type="entry name" value="Classic Zinc Finger"/>
    <property type="match status" value="1"/>
</dbReference>
<dbReference type="PANTHER" id="PTHR14453">
    <property type="entry name" value="PARP/ZINC FINGER CCCH TYPE DOMAIN CONTAINING PROTEIN"/>
    <property type="match status" value="1"/>
</dbReference>
<name>A0A6S7GVE0_PARCT</name>
<organism evidence="7 8">
    <name type="scientific">Paramuricea clavata</name>
    <name type="common">Red gorgonian</name>
    <name type="synonym">Violescent sea-whip</name>
    <dbReference type="NCBI Taxonomy" id="317549"/>
    <lineage>
        <taxon>Eukaryota</taxon>
        <taxon>Metazoa</taxon>
        <taxon>Cnidaria</taxon>
        <taxon>Anthozoa</taxon>
        <taxon>Octocorallia</taxon>
        <taxon>Malacalcyonacea</taxon>
        <taxon>Plexauridae</taxon>
        <taxon>Paramuricea</taxon>
    </lineage>
</organism>
<dbReference type="InterPro" id="IPR000315">
    <property type="entry name" value="Znf_B-box"/>
</dbReference>
<evidence type="ECO:0000256" key="1">
    <source>
        <dbReference type="ARBA" id="ARBA00004123"/>
    </source>
</evidence>
<feature type="region of interest" description="Disordered" evidence="6">
    <location>
        <begin position="726"/>
        <end position="812"/>
    </location>
</feature>
<dbReference type="GO" id="GO:0008270">
    <property type="term" value="F:zinc ion binding"/>
    <property type="evidence" value="ECO:0007669"/>
    <property type="project" value="InterPro"/>
</dbReference>
<keyword evidence="7" id="KW-0436">Ligase</keyword>
<protein>
    <submittedName>
        <fullName evidence="7">E3 ubiquitin- ligase DTX3L</fullName>
    </submittedName>
</protein>
<comment type="caution">
    <text evidence="7">The sequence shown here is derived from an EMBL/GenBank/DDBJ whole genome shotgun (WGS) entry which is preliminary data.</text>
</comment>
<dbReference type="GO" id="GO:0070212">
    <property type="term" value="P:protein poly-ADP-ribosylation"/>
    <property type="evidence" value="ECO:0007669"/>
    <property type="project" value="TreeGrafter"/>
</dbReference>